<protein>
    <recommendedName>
        <fullName evidence="2">SGNH hydrolase-type esterase domain-containing protein</fullName>
    </recommendedName>
</protein>
<proteinExistence type="predicted"/>
<dbReference type="PANTHER" id="PTHR37981:SF1">
    <property type="entry name" value="SGNH HYDROLASE-TYPE ESTERASE DOMAIN-CONTAINING PROTEIN"/>
    <property type="match status" value="1"/>
</dbReference>
<name>A0ABQ2F384_9MICO</name>
<keyword evidence="4" id="KW-1185">Reference proteome</keyword>
<gene>
    <name evidence="3" type="ORF">GCM10011509_02610</name>
</gene>
<dbReference type="CDD" id="cd01823">
    <property type="entry name" value="SEST_like"/>
    <property type="match status" value="1"/>
</dbReference>
<keyword evidence="1" id="KW-0732">Signal</keyword>
<feature type="chain" id="PRO_5046575433" description="SGNH hydrolase-type esterase domain-containing protein" evidence="1">
    <location>
        <begin position="30"/>
        <end position="367"/>
    </location>
</feature>
<dbReference type="RefSeq" id="WP_084617225.1">
    <property type="nucleotide sequence ID" value="NZ_BMLB01000001.1"/>
</dbReference>
<dbReference type="Pfam" id="PF13472">
    <property type="entry name" value="Lipase_GDSL_2"/>
    <property type="match status" value="1"/>
</dbReference>
<organism evidence="3 4">
    <name type="scientific">Ornithinimicrobium pekingense</name>
    <dbReference type="NCBI Taxonomy" id="384677"/>
    <lineage>
        <taxon>Bacteria</taxon>
        <taxon>Bacillati</taxon>
        <taxon>Actinomycetota</taxon>
        <taxon>Actinomycetes</taxon>
        <taxon>Micrococcales</taxon>
        <taxon>Ornithinimicrobiaceae</taxon>
        <taxon>Ornithinimicrobium</taxon>
    </lineage>
</organism>
<dbReference type="InterPro" id="IPR013830">
    <property type="entry name" value="SGNH_hydro"/>
</dbReference>
<dbReference type="SUPFAM" id="SSF52266">
    <property type="entry name" value="SGNH hydrolase"/>
    <property type="match status" value="1"/>
</dbReference>
<evidence type="ECO:0000313" key="3">
    <source>
        <dbReference type="EMBL" id="GGK57697.1"/>
    </source>
</evidence>
<sequence length="367" mass="38808">MTRRRVTTRPRLLSTLAAALALPHLAAPAAGTPADRGESTWTRDSAGTSYVALGDSFSSGTGTRASTGDCYRSPYGYPALIAGSQGLVLDYQACSGATTADVRTHQLGALDDATDYVTMTIGGNDLDFAGVITQCALPGWLSDCDGRINRSLELLRTTMPDRYDTLLAEVGVRAPHADVVVGSYPRLFNGRDCNLATFFSGSEMSRLNAATDELAGTIEHRTRAAGFRYADPRPAFTGHAVCDAVEWVNGLSTPITESYHPNHAGNVAYAEVFWPGSIAGTMSSAKSRSSTTGDASRTGAVRAQADAVLAMDLTSRQNLDRARAEGVSTGAVVRLVAQLRSGDSEVVERALEGLARLDRQHEARSGS</sequence>
<feature type="signal peptide" evidence="1">
    <location>
        <begin position="1"/>
        <end position="29"/>
    </location>
</feature>
<dbReference type="InterPro" id="IPR036514">
    <property type="entry name" value="SGNH_hydro_sf"/>
</dbReference>
<feature type="domain" description="SGNH hydrolase-type esterase" evidence="2">
    <location>
        <begin position="52"/>
        <end position="266"/>
    </location>
</feature>
<accession>A0ABQ2F384</accession>
<evidence type="ECO:0000259" key="2">
    <source>
        <dbReference type="Pfam" id="PF13472"/>
    </source>
</evidence>
<dbReference type="Gene3D" id="3.40.50.1110">
    <property type="entry name" value="SGNH hydrolase"/>
    <property type="match status" value="1"/>
</dbReference>
<dbReference type="PANTHER" id="PTHR37981">
    <property type="entry name" value="LIPASE 2"/>
    <property type="match status" value="1"/>
</dbReference>
<reference evidence="4" key="1">
    <citation type="journal article" date="2019" name="Int. J. Syst. Evol. Microbiol.">
        <title>The Global Catalogue of Microorganisms (GCM) 10K type strain sequencing project: providing services to taxonomists for standard genome sequencing and annotation.</title>
        <authorList>
            <consortium name="The Broad Institute Genomics Platform"/>
            <consortium name="The Broad Institute Genome Sequencing Center for Infectious Disease"/>
            <person name="Wu L."/>
            <person name="Ma J."/>
        </authorList>
    </citation>
    <scope>NUCLEOTIDE SEQUENCE [LARGE SCALE GENOMIC DNA]</scope>
    <source>
        <strain evidence="4">CGMCC 1.5362</strain>
    </source>
</reference>
<comment type="caution">
    <text evidence="3">The sequence shown here is derived from an EMBL/GenBank/DDBJ whole genome shotgun (WGS) entry which is preliminary data.</text>
</comment>
<dbReference type="EMBL" id="BMLB01000001">
    <property type="protein sequence ID" value="GGK57697.1"/>
    <property type="molecule type" value="Genomic_DNA"/>
</dbReference>
<dbReference type="InterPro" id="IPR037460">
    <property type="entry name" value="SEST-like"/>
</dbReference>
<evidence type="ECO:0000313" key="4">
    <source>
        <dbReference type="Proteomes" id="UP000662111"/>
    </source>
</evidence>
<evidence type="ECO:0000256" key="1">
    <source>
        <dbReference type="SAM" id="SignalP"/>
    </source>
</evidence>
<dbReference type="Proteomes" id="UP000662111">
    <property type="component" value="Unassembled WGS sequence"/>
</dbReference>